<evidence type="ECO:0000313" key="2">
    <source>
        <dbReference type="Proteomes" id="UP000076964"/>
    </source>
</evidence>
<gene>
    <name evidence="1" type="ORF">TH606_04645</name>
</gene>
<dbReference type="Proteomes" id="UP000076964">
    <property type="component" value="Unassembled WGS sequence"/>
</dbReference>
<name>A0A177E7B0_9BACT</name>
<keyword evidence="2" id="KW-1185">Reference proteome</keyword>
<comment type="caution">
    <text evidence="1">The sequence shown here is derived from an EMBL/GenBank/DDBJ whole genome shotgun (WGS) entry which is preliminary data.</text>
</comment>
<sequence length="83" mass="9296">MAYVLKAKTNTKINAPKSIPKTFLITQPPLKVFTSLISKKDAKFKNQENQGFPEIALSGKEKFFSLKAYSPVNMGKNFPLQGF</sequence>
<dbReference type="AlphaFoldDB" id="A0A177E7B0"/>
<protein>
    <submittedName>
        <fullName evidence="1">Uncharacterized protein</fullName>
    </submittedName>
</protein>
<organism evidence="1 2">
    <name type="scientific">Thermodesulfatator autotrophicus</name>
    <dbReference type="NCBI Taxonomy" id="1795632"/>
    <lineage>
        <taxon>Bacteria</taxon>
        <taxon>Pseudomonadati</taxon>
        <taxon>Thermodesulfobacteriota</taxon>
        <taxon>Thermodesulfobacteria</taxon>
        <taxon>Thermodesulfobacteriales</taxon>
        <taxon>Thermodesulfatatoraceae</taxon>
        <taxon>Thermodesulfatator</taxon>
    </lineage>
</organism>
<dbReference type="EMBL" id="LSFI01000018">
    <property type="protein sequence ID" value="OAG27824.1"/>
    <property type="molecule type" value="Genomic_DNA"/>
</dbReference>
<reference evidence="1 2" key="1">
    <citation type="submission" date="2016-02" db="EMBL/GenBank/DDBJ databases">
        <title>Draft genome sequence of Thermodesulfatator sp. S606.</title>
        <authorList>
            <person name="Lai Q."/>
            <person name="Cao J."/>
            <person name="Dupont S."/>
            <person name="Shao Z."/>
            <person name="Jebbar M."/>
            <person name="Alain K."/>
        </authorList>
    </citation>
    <scope>NUCLEOTIDE SEQUENCE [LARGE SCALE GENOMIC DNA]</scope>
    <source>
        <strain evidence="1 2">S606</strain>
    </source>
</reference>
<accession>A0A177E7B0</accession>
<proteinExistence type="predicted"/>
<evidence type="ECO:0000313" key="1">
    <source>
        <dbReference type="EMBL" id="OAG27824.1"/>
    </source>
</evidence>